<organism evidence="8 9">
    <name type="scientific">Acinetobacter schindleri</name>
    <dbReference type="NCBI Taxonomy" id="108981"/>
    <lineage>
        <taxon>Bacteria</taxon>
        <taxon>Pseudomonadati</taxon>
        <taxon>Pseudomonadota</taxon>
        <taxon>Gammaproteobacteria</taxon>
        <taxon>Moraxellales</taxon>
        <taxon>Moraxellaceae</taxon>
        <taxon>Acinetobacter</taxon>
    </lineage>
</organism>
<keyword evidence="3" id="KW-1003">Cell membrane</keyword>
<evidence type="ECO:0000256" key="5">
    <source>
        <dbReference type="ARBA" id="ARBA00022989"/>
    </source>
</evidence>
<dbReference type="InterPro" id="IPR004776">
    <property type="entry name" value="Mem_transp_PIN-like"/>
</dbReference>
<accession>A0AAE7BVZ0</accession>
<dbReference type="PANTHER" id="PTHR36838">
    <property type="entry name" value="AUXIN EFFLUX CARRIER FAMILY PROTEIN"/>
    <property type="match status" value="1"/>
</dbReference>
<comment type="subcellular location">
    <subcellularLocation>
        <location evidence="1">Membrane</location>
        <topology evidence="1">Multi-pass membrane protein</topology>
    </subcellularLocation>
</comment>
<evidence type="ECO:0000256" key="6">
    <source>
        <dbReference type="ARBA" id="ARBA00023136"/>
    </source>
</evidence>
<evidence type="ECO:0000256" key="3">
    <source>
        <dbReference type="ARBA" id="ARBA00022475"/>
    </source>
</evidence>
<evidence type="ECO:0000256" key="4">
    <source>
        <dbReference type="ARBA" id="ARBA00022692"/>
    </source>
</evidence>
<feature type="transmembrane region" description="Helical" evidence="7">
    <location>
        <begin position="255"/>
        <end position="275"/>
    </location>
</feature>
<dbReference type="Proteomes" id="UP000503505">
    <property type="component" value="Chromosome"/>
</dbReference>
<feature type="transmembrane region" description="Helical" evidence="7">
    <location>
        <begin position="95"/>
        <end position="117"/>
    </location>
</feature>
<feature type="transmembrane region" description="Helical" evidence="7">
    <location>
        <begin position="123"/>
        <end position="145"/>
    </location>
</feature>
<name>A0AAE7BVZ0_9GAMM</name>
<feature type="transmembrane region" description="Helical" evidence="7">
    <location>
        <begin position="166"/>
        <end position="186"/>
    </location>
</feature>
<feature type="transmembrane region" description="Helical" evidence="7">
    <location>
        <begin position="228"/>
        <end position="249"/>
    </location>
</feature>
<keyword evidence="2" id="KW-0813">Transport</keyword>
<evidence type="ECO:0000313" key="8">
    <source>
        <dbReference type="EMBL" id="QIC66445.1"/>
    </source>
</evidence>
<evidence type="ECO:0000256" key="7">
    <source>
        <dbReference type="SAM" id="Phobius"/>
    </source>
</evidence>
<feature type="transmembrane region" description="Helical" evidence="7">
    <location>
        <begin position="287"/>
        <end position="310"/>
    </location>
</feature>
<reference evidence="8 9" key="1">
    <citation type="submission" date="2019-09" db="EMBL/GenBank/DDBJ databases">
        <title>Non-baumannii Acinetobacter spp. carrying blaNDM-1 isolated in China.</title>
        <authorList>
            <person name="Cui C."/>
            <person name="Chen C."/>
            <person name="Sun J."/>
            <person name="Liu Y."/>
        </authorList>
    </citation>
    <scope>NUCLEOTIDE SEQUENCE [LARGE SCALE GENOMIC DNA]</scope>
    <source>
        <strain evidence="8 9">HZE23-1</strain>
    </source>
</reference>
<feature type="transmembrane region" description="Helical" evidence="7">
    <location>
        <begin position="64"/>
        <end position="86"/>
    </location>
</feature>
<keyword evidence="6 7" id="KW-0472">Membrane</keyword>
<dbReference type="RefSeq" id="WP_163170932.1">
    <property type="nucleotide sequence ID" value="NZ_CP044463.1"/>
</dbReference>
<gene>
    <name evidence="8" type="ORF">FSC10_03295</name>
</gene>
<dbReference type="AlphaFoldDB" id="A0AAE7BVZ0"/>
<keyword evidence="5 7" id="KW-1133">Transmembrane helix</keyword>
<feature type="transmembrane region" description="Helical" evidence="7">
    <location>
        <begin position="6"/>
        <end position="24"/>
    </location>
</feature>
<dbReference type="GO" id="GO:0016020">
    <property type="term" value="C:membrane"/>
    <property type="evidence" value="ECO:0007669"/>
    <property type="project" value="UniProtKB-SubCell"/>
</dbReference>
<evidence type="ECO:0000256" key="1">
    <source>
        <dbReference type="ARBA" id="ARBA00004141"/>
    </source>
</evidence>
<evidence type="ECO:0000256" key="2">
    <source>
        <dbReference type="ARBA" id="ARBA00022448"/>
    </source>
</evidence>
<protein>
    <submittedName>
        <fullName evidence="8">AEC family transporter</fullName>
    </submittedName>
</protein>
<keyword evidence="4 7" id="KW-0812">Transmembrane</keyword>
<dbReference type="EMBL" id="CP044463">
    <property type="protein sequence ID" value="QIC66445.1"/>
    <property type="molecule type" value="Genomic_DNA"/>
</dbReference>
<evidence type="ECO:0000313" key="9">
    <source>
        <dbReference type="Proteomes" id="UP000503505"/>
    </source>
</evidence>
<proteinExistence type="predicted"/>
<dbReference type="PANTHER" id="PTHR36838:SF1">
    <property type="entry name" value="SLR1864 PROTEIN"/>
    <property type="match status" value="1"/>
</dbReference>
<dbReference type="GO" id="GO:0055085">
    <property type="term" value="P:transmembrane transport"/>
    <property type="evidence" value="ECO:0007669"/>
    <property type="project" value="InterPro"/>
</dbReference>
<sequence length="311" mass="33653">MLFTILFPICTVVFLGYIAARTQFITPSLITAMSQFVMKISLPAFLLQALASKHLSDIWSPQYFIAYAGGSLLLYGVVFFCCRYFFKASLTESGVLAMGGSMSNTGFIGTAILTLLIGSHSAIYLSLTLIVENLLIVTLMLILAERGLQAPGTAGKSILTGTLLRILKNPVILSIMLGILCILLDIQLPELLSSTLKMLGQTASPLALFVIGGSLIGMNLRSLTAFSWFLTAMKVIVMPLLIFSLLWAFDVSREMLFIGTLLAALPMPIAFGIFAQHYGVQEKALPPLVLSTLMGFIVVAVILTQSGYYLS</sequence>
<dbReference type="Pfam" id="PF03547">
    <property type="entry name" value="Mem_trans"/>
    <property type="match status" value="1"/>
</dbReference>